<evidence type="ECO:0000256" key="2">
    <source>
        <dbReference type="ARBA" id="ARBA00022801"/>
    </source>
</evidence>
<dbReference type="InterPro" id="IPR017853">
    <property type="entry name" value="GH"/>
</dbReference>
<dbReference type="InterPro" id="IPR006047">
    <property type="entry name" value="GH13_cat_dom"/>
</dbReference>
<dbReference type="Pfam" id="PF16657">
    <property type="entry name" value="Malt_amylase_C"/>
    <property type="match status" value="1"/>
</dbReference>
<proteinExistence type="inferred from homology"/>
<feature type="domain" description="Glycosyl hydrolase family 13 catalytic" evidence="4">
    <location>
        <begin position="152"/>
        <end position="522"/>
    </location>
</feature>
<evidence type="ECO:0000313" key="5">
    <source>
        <dbReference type="EMBL" id="AZR74148.1"/>
    </source>
</evidence>
<dbReference type="AlphaFoldDB" id="A0A3Q9HTM8"/>
<dbReference type="InterPro" id="IPR013780">
    <property type="entry name" value="Glyco_hydro_b"/>
</dbReference>
<gene>
    <name evidence="5" type="ORF">BBF96_12520</name>
</gene>
<dbReference type="SUPFAM" id="SSF51011">
    <property type="entry name" value="Glycosyl hydrolase domain"/>
    <property type="match status" value="1"/>
</dbReference>
<keyword evidence="6" id="KW-1185">Reference proteome</keyword>
<reference evidence="5 6" key="1">
    <citation type="submission" date="2016-07" db="EMBL/GenBank/DDBJ databases">
        <title>Genome and transcriptome analysis of iron-reducing fermentative bacteria Anoxybacter fermentans.</title>
        <authorList>
            <person name="Zeng X."/>
            <person name="Shao Z."/>
        </authorList>
    </citation>
    <scope>NUCLEOTIDE SEQUENCE [LARGE SCALE GENOMIC DNA]</scope>
    <source>
        <strain evidence="5 6">DY22613</strain>
    </source>
</reference>
<dbReference type="Pfam" id="PF00128">
    <property type="entry name" value="Alpha-amylase"/>
    <property type="match status" value="1"/>
</dbReference>
<dbReference type="InterPro" id="IPR032091">
    <property type="entry name" value="Malt_amylase-like_C"/>
</dbReference>
<dbReference type="InterPro" id="IPR045857">
    <property type="entry name" value="O16G_dom_2"/>
</dbReference>
<dbReference type="GO" id="GO:0004553">
    <property type="term" value="F:hydrolase activity, hydrolyzing O-glycosyl compounds"/>
    <property type="evidence" value="ECO:0007669"/>
    <property type="project" value="InterPro"/>
</dbReference>
<dbReference type="InterPro" id="IPR013783">
    <property type="entry name" value="Ig-like_fold"/>
</dbReference>
<evidence type="ECO:0000256" key="3">
    <source>
        <dbReference type="ARBA" id="ARBA00023295"/>
    </source>
</evidence>
<dbReference type="InterPro" id="IPR004185">
    <property type="entry name" value="Glyco_hydro_13_lg-like_dom"/>
</dbReference>
<accession>A0A3Q9HTM8</accession>
<dbReference type="Proteomes" id="UP000267250">
    <property type="component" value="Chromosome"/>
</dbReference>
<dbReference type="Gene3D" id="3.90.400.10">
    <property type="entry name" value="Oligo-1,6-glucosidase, Domain 2"/>
    <property type="match status" value="1"/>
</dbReference>
<protein>
    <recommendedName>
        <fullName evidence="4">Glycosyl hydrolase family 13 catalytic domain-containing protein</fullName>
    </recommendedName>
</protein>
<dbReference type="Gene3D" id="3.20.20.80">
    <property type="entry name" value="Glycosidases"/>
    <property type="match status" value="1"/>
</dbReference>
<evidence type="ECO:0000256" key="1">
    <source>
        <dbReference type="ARBA" id="ARBA00008061"/>
    </source>
</evidence>
<dbReference type="Gene3D" id="2.60.40.10">
    <property type="entry name" value="Immunoglobulins"/>
    <property type="match status" value="1"/>
</dbReference>
<dbReference type="GO" id="GO:0005975">
    <property type="term" value="P:carbohydrate metabolic process"/>
    <property type="evidence" value="ECO:0007669"/>
    <property type="project" value="InterPro"/>
</dbReference>
<dbReference type="OrthoDB" id="9805159at2"/>
<evidence type="ECO:0000313" key="6">
    <source>
        <dbReference type="Proteomes" id="UP000267250"/>
    </source>
</evidence>
<dbReference type="KEGG" id="aft:BBF96_12520"/>
<dbReference type="SUPFAM" id="SSF81296">
    <property type="entry name" value="E set domains"/>
    <property type="match status" value="1"/>
</dbReference>
<dbReference type="Pfam" id="PF02903">
    <property type="entry name" value="Alpha-amylase_N"/>
    <property type="match status" value="1"/>
</dbReference>
<dbReference type="SUPFAM" id="SSF51445">
    <property type="entry name" value="(Trans)glycosidases"/>
    <property type="match status" value="1"/>
</dbReference>
<dbReference type="PANTHER" id="PTHR10357:SF210">
    <property type="entry name" value="MALTODEXTRIN GLUCOSIDASE"/>
    <property type="match status" value="1"/>
</dbReference>
<evidence type="ECO:0000259" key="4">
    <source>
        <dbReference type="SMART" id="SM00642"/>
    </source>
</evidence>
<dbReference type="EMBL" id="CP016379">
    <property type="protein sequence ID" value="AZR74148.1"/>
    <property type="molecule type" value="Genomic_DNA"/>
</dbReference>
<dbReference type="Gene3D" id="2.60.40.1180">
    <property type="entry name" value="Golgi alpha-mannosidase II"/>
    <property type="match status" value="1"/>
</dbReference>
<organism evidence="5 6">
    <name type="scientific">Anoxybacter fermentans</name>
    <dbReference type="NCBI Taxonomy" id="1323375"/>
    <lineage>
        <taxon>Bacteria</taxon>
        <taxon>Bacillati</taxon>
        <taxon>Bacillota</taxon>
        <taxon>Clostridia</taxon>
        <taxon>Halanaerobiales</taxon>
        <taxon>Anoxybacter</taxon>
    </lineage>
</organism>
<dbReference type="InterPro" id="IPR014756">
    <property type="entry name" value="Ig_E-set"/>
</dbReference>
<dbReference type="PANTHER" id="PTHR10357">
    <property type="entry name" value="ALPHA-AMYLASE FAMILY MEMBER"/>
    <property type="match status" value="1"/>
</dbReference>
<comment type="similarity">
    <text evidence="1">Belongs to the glycosyl hydrolase 13 family.</text>
</comment>
<dbReference type="CDD" id="cd11338">
    <property type="entry name" value="AmyAc_CMD"/>
    <property type="match status" value="1"/>
</dbReference>
<dbReference type="CDD" id="cd02857">
    <property type="entry name" value="E_set_CDase_PDE_N"/>
    <property type="match status" value="1"/>
</dbReference>
<keyword evidence="3" id="KW-0326">Glycosidase</keyword>
<dbReference type="RefSeq" id="WP_127017500.1">
    <property type="nucleotide sequence ID" value="NZ_CP016379.1"/>
</dbReference>
<dbReference type="SMART" id="SM00642">
    <property type="entry name" value="Aamy"/>
    <property type="match status" value="1"/>
</dbReference>
<sequence length="611" mass="71337">MRKIVIGIIFVMFFILMAGDIFAASKLKIKHLVHEPDNVRFCYMTKDGELNLRLQVQRQGVDRAELILDGREKLPMKFYAENNFYQFYAIQFKPEKEEFTYYFKVTVGEEVAYLGQNGAVTSVDEIEPFVIYTNSVQTFATPDWAKGAVIYQIFPERFYNGDPSNDPKPGEWDVYGNPVVVRSWDQYPVNPPRGSDFFGGDLQGVLDKLDYLEELGVQAIYFNPIHESISNHKYDATDYLKVDDNFGTNELFKKLVKEAKKRGIYIIIDGVFNHTGTEFWAFQDIIKNGEDSPYVDWYRIYSFPVSPEKGNYDCWNGFSSLPELNYKNPEVREYILDVVRYWLSLGVKGIRLDAPKEVPHEFWQELYRVAKEIDPEVLIIGEIWDDASPWINNKEFDSTMNYVYRKLMIKFFIERIKRPSRFAKELGMDLTRYPEPVVHVLYNMVSSHDVERFLTLARGNVDLIKPFVIFQFTYLGAPAIYYGDEVGMEGGKDPDCRRPMIWDPEKQNQDLLNLYKTMIKIRRSYPALQRGSFRVVYTDDKRRIFAFEREYEGERIISVINNSDDVHTLTIPFEEWGIKGEVYDLLNGGVYNADKTRLELKPNFGAVLLVK</sequence>
<keyword evidence="2" id="KW-0378">Hydrolase</keyword>
<name>A0A3Q9HTM8_9FIRM</name>